<keyword evidence="2" id="KW-1185">Reference proteome</keyword>
<dbReference type="Pfam" id="PF25270">
    <property type="entry name" value="Khk"/>
    <property type="match status" value="1"/>
</dbReference>
<dbReference type="AlphaFoldDB" id="A0A5B8V3W9"/>
<evidence type="ECO:0000313" key="1">
    <source>
        <dbReference type="EMBL" id="QEC65902.1"/>
    </source>
</evidence>
<reference evidence="1 2" key="1">
    <citation type="journal article" date="2016" name="Int. J. Syst. Evol. Microbiol.">
        <title>Panacibacter ginsenosidivorans gen. nov., sp. nov., with ginsenoside converting activity isolated from soil of a ginseng field.</title>
        <authorList>
            <person name="Siddiqi M.Z."/>
            <person name="Muhammad Shafi S."/>
            <person name="Choi K.D."/>
            <person name="Im W.T."/>
        </authorList>
    </citation>
    <scope>NUCLEOTIDE SEQUENCE [LARGE SCALE GENOMIC DNA]</scope>
    <source>
        <strain evidence="1 2">Gsoil1550</strain>
    </source>
</reference>
<gene>
    <name evidence="1" type="ORF">FRZ67_00760</name>
</gene>
<dbReference type="InterPro" id="IPR057621">
    <property type="entry name" value="Khk_prokaryotic"/>
</dbReference>
<organism evidence="1 2">
    <name type="scientific">Panacibacter ginsenosidivorans</name>
    <dbReference type="NCBI Taxonomy" id="1813871"/>
    <lineage>
        <taxon>Bacteria</taxon>
        <taxon>Pseudomonadati</taxon>
        <taxon>Bacteroidota</taxon>
        <taxon>Chitinophagia</taxon>
        <taxon>Chitinophagales</taxon>
        <taxon>Chitinophagaceae</taxon>
        <taxon>Panacibacter</taxon>
    </lineage>
</organism>
<sequence>MKEKITDLITAIKNKQEVLSSKKVTAGFDGFVDTIVRVIKNKENNAEPEFFNTIHDYGKYILEKSGSFSLEYEIINTKLGGNMPITSNALAQLGVTVNCIGAFGYPQIHTAFADLSPNCLLHSFTDPGTAIAFEFRDGKMIIGQAKELNSMKWNDIINVIGLDVLVNLFNECDLFCVLNWSEIDTSTNIWQGIINDILPAYQKRQKQISFFDLSDCSKRSKEIIEEMLSLLKVFSKYTKTILSLNRNEANIISKIVCNKDFANDQELLGSELYKQLGIDMLVLHSSGTSYVFSEEGINSCKSFFVEQPLISTGAGDNFNAGFIAGQLMELNAEDSLIFANATAAQYIQSGLSPQHEQMISFLEQQIKS</sequence>
<dbReference type="Gene3D" id="3.40.1190.20">
    <property type="match status" value="1"/>
</dbReference>
<keyword evidence="1" id="KW-0418">Kinase</keyword>
<dbReference type="InterPro" id="IPR029056">
    <property type="entry name" value="Ribokinase-like"/>
</dbReference>
<dbReference type="GO" id="GO:0016301">
    <property type="term" value="F:kinase activity"/>
    <property type="evidence" value="ECO:0007669"/>
    <property type="project" value="UniProtKB-KW"/>
</dbReference>
<protein>
    <submittedName>
        <fullName evidence="1">Carbohydrate kinase family protein</fullName>
    </submittedName>
</protein>
<dbReference type="KEGG" id="pgin:FRZ67_00760"/>
<name>A0A5B8V3W9_9BACT</name>
<dbReference type="Proteomes" id="UP000321533">
    <property type="component" value="Chromosome"/>
</dbReference>
<dbReference type="RefSeq" id="WP_147187702.1">
    <property type="nucleotide sequence ID" value="NZ_CP042435.1"/>
</dbReference>
<keyword evidence="1" id="KW-0808">Transferase</keyword>
<dbReference type="EMBL" id="CP042435">
    <property type="protein sequence ID" value="QEC65902.1"/>
    <property type="molecule type" value="Genomic_DNA"/>
</dbReference>
<accession>A0A5B8V3W9</accession>
<evidence type="ECO:0000313" key="2">
    <source>
        <dbReference type="Proteomes" id="UP000321533"/>
    </source>
</evidence>
<dbReference type="OrthoDB" id="9813569at2"/>
<proteinExistence type="predicted"/>
<dbReference type="SUPFAM" id="SSF53613">
    <property type="entry name" value="Ribokinase-like"/>
    <property type="match status" value="1"/>
</dbReference>